<dbReference type="Proteomes" id="UP000011083">
    <property type="component" value="Unassembled WGS sequence"/>
</dbReference>
<proteinExistence type="predicted"/>
<evidence type="ECO:0000313" key="6">
    <source>
        <dbReference type="EMBL" id="ELR12505.1"/>
    </source>
</evidence>
<dbReference type="InterPro" id="IPR007373">
    <property type="entry name" value="Thiamin_PyroPKinase_B1-bd"/>
</dbReference>
<dbReference type="InterPro" id="IPR036371">
    <property type="entry name" value="TPK_B1-bd_sf"/>
</dbReference>
<evidence type="ECO:0000259" key="5">
    <source>
        <dbReference type="SMART" id="SM00983"/>
    </source>
</evidence>
<dbReference type="GeneID" id="14913013"/>
<dbReference type="CDD" id="cd07995">
    <property type="entry name" value="TPK"/>
    <property type="match status" value="1"/>
</dbReference>
<dbReference type="Pfam" id="PF04265">
    <property type="entry name" value="TPK_B1_binding"/>
    <property type="match status" value="1"/>
</dbReference>
<organism evidence="6 7">
    <name type="scientific">Acanthamoeba castellanii (strain ATCC 30010 / Neff)</name>
    <dbReference type="NCBI Taxonomy" id="1257118"/>
    <lineage>
        <taxon>Eukaryota</taxon>
        <taxon>Amoebozoa</taxon>
        <taxon>Discosea</taxon>
        <taxon>Longamoebia</taxon>
        <taxon>Centramoebida</taxon>
        <taxon>Acanthamoebidae</taxon>
        <taxon>Acanthamoeba</taxon>
    </lineage>
</organism>
<keyword evidence="3 6" id="KW-0418">Kinase</keyword>
<dbReference type="GO" id="GO:0030975">
    <property type="term" value="F:thiamine binding"/>
    <property type="evidence" value="ECO:0007669"/>
    <property type="project" value="InterPro"/>
</dbReference>
<keyword evidence="1" id="KW-0808">Transferase</keyword>
<dbReference type="GO" id="GO:0004788">
    <property type="term" value="F:thiamine diphosphokinase activity"/>
    <property type="evidence" value="ECO:0007669"/>
    <property type="project" value="InterPro"/>
</dbReference>
<evidence type="ECO:0000256" key="2">
    <source>
        <dbReference type="ARBA" id="ARBA00022741"/>
    </source>
</evidence>
<dbReference type="VEuPathDB" id="AmoebaDB:ACA1_050760"/>
<evidence type="ECO:0000256" key="1">
    <source>
        <dbReference type="ARBA" id="ARBA00022679"/>
    </source>
</evidence>
<evidence type="ECO:0000256" key="3">
    <source>
        <dbReference type="ARBA" id="ARBA00022777"/>
    </source>
</evidence>
<dbReference type="GO" id="GO:0016301">
    <property type="term" value="F:kinase activity"/>
    <property type="evidence" value="ECO:0007669"/>
    <property type="project" value="UniProtKB-KW"/>
</dbReference>
<dbReference type="GO" id="GO:0006772">
    <property type="term" value="P:thiamine metabolic process"/>
    <property type="evidence" value="ECO:0007669"/>
    <property type="project" value="InterPro"/>
</dbReference>
<dbReference type="PANTHER" id="PTHR13622">
    <property type="entry name" value="THIAMIN PYROPHOSPHOKINASE"/>
    <property type="match status" value="1"/>
</dbReference>
<dbReference type="InterPro" id="IPR006282">
    <property type="entry name" value="Thi_PPkinase"/>
</dbReference>
<evidence type="ECO:0000256" key="4">
    <source>
        <dbReference type="ARBA" id="ARBA00022840"/>
    </source>
</evidence>
<reference evidence="6 7" key="1">
    <citation type="journal article" date="2013" name="Genome Biol.">
        <title>Genome of Acanthamoeba castellanii highlights extensive lateral gene transfer and early evolution of tyrosine kinase signaling.</title>
        <authorList>
            <person name="Clarke M."/>
            <person name="Lohan A.J."/>
            <person name="Liu B."/>
            <person name="Lagkouvardos I."/>
            <person name="Roy S."/>
            <person name="Zafar N."/>
            <person name="Bertelli C."/>
            <person name="Schilde C."/>
            <person name="Kianianmomeni A."/>
            <person name="Burglin T.R."/>
            <person name="Frech C."/>
            <person name="Turcotte B."/>
            <person name="Kopec K.O."/>
            <person name="Synnott J.M."/>
            <person name="Choo C."/>
            <person name="Paponov I."/>
            <person name="Finkler A."/>
            <person name="Soon Heng Tan C."/>
            <person name="Hutchins A.P."/>
            <person name="Weinmeier T."/>
            <person name="Rattei T."/>
            <person name="Chu J.S."/>
            <person name="Gimenez G."/>
            <person name="Irimia M."/>
            <person name="Rigden D.J."/>
            <person name="Fitzpatrick D.A."/>
            <person name="Lorenzo-Morales J."/>
            <person name="Bateman A."/>
            <person name="Chiu C.H."/>
            <person name="Tang P."/>
            <person name="Hegemann P."/>
            <person name="Fromm H."/>
            <person name="Raoult D."/>
            <person name="Greub G."/>
            <person name="Miranda-Saavedra D."/>
            <person name="Chen N."/>
            <person name="Nash P."/>
            <person name="Ginger M.L."/>
            <person name="Horn M."/>
            <person name="Schaap P."/>
            <person name="Caler L."/>
            <person name="Loftus B."/>
        </authorList>
    </citation>
    <scope>NUCLEOTIDE SEQUENCE [LARGE SCALE GENOMIC DNA]</scope>
    <source>
        <strain evidence="6 7">Neff</strain>
    </source>
</reference>
<keyword evidence="2" id="KW-0547">Nucleotide-binding</keyword>
<dbReference type="GO" id="GO:0009229">
    <property type="term" value="P:thiamine diphosphate biosynthetic process"/>
    <property type="evidence" value="ECO:0007669"/>
    <property type="project" value="InterPro"/>
</dbReference>
<evidence type="ECO:0000313" key="7">
    <source>
        <dbReference type="Proteomes" id="UP000011083"/>
    </source>
</evidence>
<protein>
    <submittedName>
        <fullName evidence="6">Thiamine pyrophosphokinase</fullName>
    </submittedName>
</protein>
<dbReference type="PANTHER" id="PTHR13622:SF8">
    <property type="entry name" value="THIAMIN PYROPHOSPHOKINASE 1"/>
    <property type="match status" value="1"/>
</dbReference>
<keyword evidence="4" id="KW-0067">ATP-binding</keyword>
<dbReference type="Pfam" id="PF04263">
    <property type="entry name" value="TPK_catalytic"/>
    <property type="match status" value="1"/>
</dbReference>
<dbReference type="GO" id="GO:0005524">
    <property type="term" value="F:ATP binding"/>
    <property type="evidence" value="ECO:0007669"/>
    <property type="project" value="UniProtKB-KW"/>
</dbReference>
<dbReference type="OrthoDB" id="25149at2759"/>
<dbReference type="KEGG" id="acan:ACA1_050760"/>
<dbReference type="AlphaFoldDB" id="L8GHD9"/>
<keyword evidence="7" id="KW-1185">Reference proteome</keyword>
<dbReference type="InterPro" id="IPR036759">
    <property type="entry name" value="TPK_catalytic_sf"/>
</dbReference>
<dbReference type="SUPFAM" id="SSF63999">
    <property type="entry name" value="Thiamin pyrophosphokinase, catalytic domain"/>
    <property type="match status" value="1"/>
</dbReference>
<dbReference type="Gene3D" id="3.40.50.10240">
    <property type="entry name" value="Thiamin pyrophosphokinase, catalytic domain"/>
    <property type="match status" value="1"/>
</dbReference>
<dbReference type="InterPro" id="IPR007371">
    <property type="entry name" value="TPK_catalytic"/>
</dbReference>
<feature type="domain" description="Thiamin pyrophosphokinase thiamin-binding" evidence="5">
    <location>
        <begin position="223"/>
        <end position="295"/>
    </location>
</feature>
<dbReference type="EMBL" id="KB008112">
    <property type="protein sequence ID" value="ELR12505.1"/>
    <property type="molecule type" value="Genomic_DNA"/>
</dbReference>
<dbReference type="SUPFAM" id="SSF63862">
    <property type="entry name" value="Thiamin pyrophosphokinase, substrate-binding domain"/>
    <property type="match status" value="1"/>
</dbReference>
<name>L8GHD9_ACACF</name>
<dbReference type="SMART" id="SM00983">
    <property type="entry name" value="TPK_B1_binding"/>
    <property type="match status" value="1"/>
</dbReference>
<dbReference type="NCBIfam" id="TIGR01378">
    <property type="entry name" value="thi_PPkinase"/>
    <property type="match status" value="1"/>
</dbReference>
<accession>L8GHD9</accession>
<gene>
    <name evidence="6" type="ORF">ACA1_050760</name>
</gene>
<dbReference type="STRING" id="1257118.L8GHD9"/>
<dbReference type="RefSeq" id="XP_004334518.1">
    <property type="nucleotide sequence ID" value="XM_004334470.1"/>
</dbReference>
<sequence>MRRARLWYAWRGRHGVRMMHSTPLAKMPYSLDKEPITISATPAEDVTIWNCADFFATSSTQAMEEVAGRKMEDVPLALIIANSAIPKTQPLLPHSSGPKAGVKVCADGGGNRVFAFDKRRFVPDVITGDMDSLRPSVMEYYRSKGTAIVQSRDQDTTDLEKCVLQIKDIEHKKGQTFTNLCVVGGLGGNFSHELANVNILFKYRQRRIFLLSDLNLTFLLVPGRHIIHTNIALRPQDKRRIFCSLVPLGTQCRSITTKGLRWDLALASMEFGGLVSTSNEMAAETAEVEVSDPVLWTFDIRPEEEERRTQRLLTLDDHIDDIRAHAVDHKDEVMRSDVCGCYNCLATFRPSEIKTWTRLPPVGVEAAVAAETAVCPACQRDSVVLGSASGFAVTRDLLHRVKANTS</sequence>